<dbReference type="PATRIC" id="fig|1121307.3.peg.2201"/>
<organism evidence="1 2">
    <name type="scientific">Clostridium cylindrosporum DSM 605</name>
    <dbReference type="NCBI Taxonomy" id="1121307"/>
    <lineage>
        <taxon>Bacteria</taxon>
        <taxon>Bacillati</taxon>
        <taxon>Bacillota</taxon>
        <taxon>Clostridia</taxon>
        <taxon>Eubacteriales</taxon>
        <taxon>Clostridiaceae</taxon>
        <taxon>Clostridium</taxon>
    </lineage>
</organism>
<evidence type="ECO:0008006" key="3">
    <source>
        <dbReference type="Google" id="ProtNLM"/>
    </source>
</evidence>
<proteinExistence type="predicted"/>
<dbReference type="PROSITE" id="PS51257">
    <property type="entry name" value="PROKAR_LIPOPROTEIN"/>
    <property type="match status" value="1"/>
</dbReference>
<accession>A0A0J8DG91</accession>
<name>A0A0J8DG91_CLOCY</name>
<dbReference type="AlphaFoldDB" id="A0A0J8DG91"/>
<evidence type="ECO:0000313" key="1">
    <source>
        <dbReference type="EMBL" id="KMT23188.1"/>
    </source>
</evidence>
<dbReference type="InterPro" id="IPR009229">
    <property type="entry name" value="AgrD"/>
</dbReference>
<evidence type="ECO:0000313" key="2">
    <source>
        <dbReference type="Proteomes" id="UP000036756"/>
    </source>
</evidence>
<gene>
    <name evidence="1" type="ORF">CLCY_6c00690</name>
</gene>
<protein>
    <recommendedName>
        <fullName evidence="3">Cyclic lactone autoinducer peptide</fullName>
    </recommendedName>
</protein>
<dbReference type="NCBIfam" id="TIGR04223">
    <property type="entry name" value="quorum_AgrD"/>
    <property type="match status" value="1"/>
</dbReference>
<reference evidence="1 2" key="1">
    <citation type="submission" date="2015-06" db="EMBL/GenBank/DDBJ databases">
        <title>Draft genome sequence of the purine-degrading Clostridium cylindrosporum HC-1 (DSM 605).</title>
        <authorList>
            <person name="Poehlein A."/>
            <person name="Schiel-Bengelsdorf B."/>
            <person name="Bengelsdorf F."/>
            <person name="Daniel R."/>
            <person name="Duerre P."/>
        </authorList>
    </citation>
    <scope>NUCLEOTIDE SEQUENCE [LARGE SCALE GENOMIC DNA]</scope>
    <source>
        <strain evidence="1 2">DSM 605</strain>
    </source>
</reference>
<keyword evidence="2" id="KW-1185">Reference proteome</keyword>
<dbReference type="Proteomes" id="UP000036756">
    <property type="component" value="Unassembled WGS sequence"/>
</dbReference>
<sequence length="44" mass="4730">MKKLGNKVLMAVAAIATVAASVVATSACLWYSYQPEEPKCLEEN</sequence>
<dbReference type="EMBL" id="LFVU01000002">
    <property type="protein sequence ID" value="KMT23188.1"/>
    <property type="molecule type" value="Genomic_DNA"/>
</dbReference>
<dbReference type="STRING" id="1121307.CLCY_6c00690"/>
<comment type="caution">
    <text evidence="1">The sequence shown here is derived from an EMBL/GenBank/DDBJ whole genome shotgun (WGS) entry which is preliminary data.</text>
</comment>
<dbReference type="RefSeq" id="WP_048569272.1">
    <property type="nucleotide sequence ID" value="NZ_LFVU01000002.1"/>
</dbReference>